<dbReference type="InterPro" id="IPR029058">
    <property type="entry name" value="AB_hydrolase_fold"/>
</dbReference>
<evidence type="ECO:0000256" key="1">
    <source>
        <dbReference type="ARBA" id="ARBA00001933"/>
    </source>
</evidence>
<evidence type="ECO:0000259" key="7">
    <source>
        <dbReference type="Pfam" id="PF01738"/>
    </source>
</evidence>
<evidence type="ECO:0000256" key="2">
    <source>
        <dbReference type="ARBA" id="ARBA00006966"/>
    </source>
</evidence>
<dbReference type="Pfam" id="PF01212">
    <property type="entry name" value="Beta_elim_lyase"/>
    <property type="match status" value="1"/>
</dbReference>
<organism evidence="8 9">
    <name type="scientific">Lunasporangiospora selenospora</name>
    <dbReference type="NCBI Taxonomy" id="979761"/>
    <lineage>
        <taxon>Eukaryota</taxon>
        <taxon>Fungi</taxon>
        <taxon>Fungi incertae sedis</taxon>
        <taxon>Mucoromycota</taxon>
        <taxon>Mortierellomycotina</taxon>
        <taxon>Mortierellomycetes</taxon>
        <taxon>Mortierellales</taxon>
        <taxon>Mortierellaceae</taxon>
        <taxon>Lunasporangiospora</taxon>
    </lineage>
</organism>
<evidence type="ECO:0000256" key="3">
    <source>
        <dbReference type="ARBA" id="ARBA00022898"/>
    </source>
</evidence>
<dbReference type="GO" id="GO:0016787">
    <property type="term" value="F:hydrolase activity"/>
    <property type="evidence" value="ECO:0007669"/>
    <property type="project" value="InterPro"/>
</dbReference>
<sequence length="667" mass="72857">MDIQFTDSCCNTHPTKTSWVNKGEFKPLSTKVTGVDRRTYQVGPKGAKKGIISLLDIHGFHPTSVQILSEKGFLVSAIDLFLNGPIPDDYMGDMTKLGAWVRSNVEYQGNHIRELVEVAVNDLRVEGCESFYIVGHCWGTHLAIRTATDLEGIFLGVAGPHPTAVSVPLVVNLKCPLALFPAEDDPNMLPVIEAVQAKGFGVPSIHVRYDDMPHGFCGGRGDWSIPEQKQAAHQVIETIAQFFHDLGVKEEFSVEAMIPAVVGRNGRRAFTGLASTTFMSLSTIPSQTKSAALPIADFRSDTLTQPSEEMFRVMQEASRGDDVYEEDESVRSLEAYVARLTGHEAGLFCASGTMTNQLAFRASLLTPPASILCDNRSHVYRHEAGGIASHSQATVYPVRANANNGHHLTVKDIAQEFVVDDRDVHMAPTRLISLENTLSGTVMPLDEIQSIGRFARERGVRLHLDGARVWNAAVAEGCSLESITKEFDSVSLCVSKGVGAPIGSVLVGETEFIRKARHFRKMFGGGWRQAGGLAAVAHWCIDNVWPTMGETHLLAKRLAQGLEQHGGGAKITIPVETNMVFLDLAGSGIRLSELSRRLEERHIKIGSRNAPEDQTQVRLVLHWQISQQAVDDFIEVVKDMAQNASQTGANQGNESGERSSMPVYGSR</sequence>
<feature type="domain" description="Aromatic amino acid beta-eliminating lyase/threonine aldolase" evidence="6">
    <location>
        <begin position="297"/>
        <end position="585"/>
    </location>
</feature>
<dbReference type="GO" id="GO:0006567">
    <property type="term" value="P:L-threonine catabolic process"/>
    <property type="evidence" value="ECO:0007669"/>
    <property type="project" value="TreeGrafter"/>
</dbReference>
<dbReference type="PANTHER" id="PTHR48097">
    <property type="entry name" value="L-THREONINE ALDOLASE-RELATED"/>
    <property type="match status" value="1"/>
</dbReference>
<dbReference type="SUPFAM" id="SSF53474">
    <property type="entry name" value="alpha/beta-Hydrolases"/>
    <property type="match status" value="1"/>
</dbReference>
<dbReference type="InterPro" id="IPR023603">
    <property type="entry name" value="Low_specificity_L-TA-like"/>
</dbReference>
<gene>
    <name evidence="8" type="primary">GLY1_3</name>
    <name evidence="8" type="ORF">BGW38_008041</name>
</gene>
<keyword evidence="3" id="KW-0663">Pyridoxal phosphate</keyword>
<dbReference type="Proteomes" id="UP000780801">
    <property type="component" value="Unassembled WGS sequence"/>
</dbReference>
<dbReference type="OrthoDB" id="10261951at2759"/>
<evidence type="ECO:0000256" key="5">
    <source>
        <dbReference type="SAM" id="MobiDB-lite"/>
    </source>
</evidence>
<evidence type="ECO:0000313" key="8">
    <source>
        <dbReference type="EMBL" id="KAF9583950.1"/>
    </source>
</evidence>
<dbReference type="SUPFAM" id="SSF53383">
    <property type="entry name" value="PLP-dependent transferases"/>
    <property type="match status" value="1"/>
</dbReference>
<protein>
    <submittedName>
        <fullName evidence="8">Threonine aldolase</fullName>
    </submittedName>
</protein>
<evidence type="ECO:0000256" key="4">
    <source>
        <dbReference type="ARBA" id="ARBA00023239"/>
    </source>
</evidence>
<evidence type="ECO:0000259" key="6">
    <source>
        <dbReference type="Pfam" id="PF01212"/>
    </source>
</evidence>
<keyword evidence="4" id="KW-0456">Lyase</keyword>
<reference evidence="8" key="1">
    <citation type="journal article" date="2020" name="Fungal Divers.">
        <title>Resolving the Mortierellaceae phylogeny through synthesis of multi-gene phylogenetics and phylogenomics.</title>
        <authorList>
            <person name="Vandepol N."/>
            <person name="Liber J."/>
            <person name="Desiro A."/>
            <person name="Na H."/>
            <person name="Kennedy M."/>
            <person name="Barry K."/>
            <person name="Grigoriev I.V."/>
            <person name="Miller A.N."/>
            <person name="O'Donnell K."/>
            <person name="Stajich J.E."/>
            <person name="Bonito G."/>
        </authorList>
    </citation>
    <scope>NUCLEOTIDE SEQUENCE</scope>
    <source>
        <strain evidence="8">KOD1015</strain>
    </source>
</reference>
<dbReference type="PANTHER" id="PTHR48097:SF9">
    <property type="entry name" value="L-THREONINE ALDOLASE"/>
    <property type="match status" value="1"/>
</dbReference>
<dbReference type="GO" id="GO:0008732">
    <property type="term" value="F:L-allo-threonine aldolase activity"/>
    <property type="evidence" value="ECO:0007669"/>
    <property type="project" value="TreeGrafter"/>
</dbReference>
<dbReference type="Gene3D" id="3.40.640.10">
    <property type="entry name" value="Type I PLP-dependent aspartate aminotransferase-like (Major domain)"/>
    <property type="match status" value="1"/>
</dbReference>
<dbReference type="AlphaFoldDB" id="A0A9P6FY06"/>
<dbReference type="Gene3D" id="3.90.1150.10">
    <property type="entry name" value="Aspartate Aminotransferase, domain 1"/>
    <property type="match status" value="1"/>
</dbReference>
<comment type="similarity">
    <text evidence="2">Belongs to the threonine aldolase family.</text>
</comment>
<dbReference type="InterPro" id="IPR015424">
    <property type="entry name" value="PyrdxlP-dep_Trfase"/>
</dbReference>
<dbReference type="Gene3D" id="3.40.50.1820">
    <property type="entry name" value="alpha/beta hydrolase"/>
    <property type="match status" value="1"/>
</dbReference>
<dbReference type="Pfam" id="PF01738">
    <property type="entry name" value="DLH"/>
    <property type="match status" value="1"/>
</dbReference>
<dbReference type="GO" id="GO:0006545">
    <property type="term" value="P:glycine biosynthetic process"/>
    <property type="evidence" value="ECO:0007669"/>
    <property type="project" value="TreeGrafter"/>
</dbReference>
<dbReference type="CDD" id="cd06502">
    <property type="entry name" value="TA_like"/>
    <property type="match status" value="1"/>
</dbReference>
<comment type="caution">
    <text evidence="8">The sequence shown here is derived from an EMBL/GenBank/DDBJ whole genome shotgun (WGS) entry which is preliminary data.</text>
</comment>
<dbReference type="InterPro" id="IPR015422">
    <property type="entry name" value="PyrdxlP-dep_Trfase_small"/>
</dbReference>
<dbReference type="InterPro" id="IPR002925">
    <property type="entry name" value="Dienelactn_hydro"/>
</dbReference>
<dbReference type="InterPro" id="IPR015421">
    <property type="entry name" value="PyrdxlP-dep_Trfase_major"/>
</dbReference>
<comment type="cofactor">
    <cofactor evidence="1">
        <name>pyridoxal 5'-phosphate</name>
        <dbReference type="ChEBI" id="CHEBI:597326"/>
    </cofactor>
</comment>
<evidence type="ECO:0000313" key="9">
    <source>
        <dbReference type="Proteomes" id="UP000780801"/>
    </source>
</evidence>
<feature type="domain" description="Dienelactone hydrolase" evidence="7">
    <location>
        <begin position="39"/>
        <end position="245"/>
    </location>
</feature>
<dbReference type="InterPro" id="IPR001597">
    <property type="entry name" value="ArAA_b-elim_lyase/Thr_aldolase"/>
</dbReference>
<dbReference type="FunFam" id="3.40.640.10:FF:000030">
    <property type="entry name" value="Low-specificity L-threonine aldolase"/>
    <property type="match status" value="1"/>
</dbReference>
<dbReference type="NCBIfam" id="NF041359">
    <property type="entry name" value="GntG_guanitoxin"/>
    <property type="match status" value="1"/>
</dbReference>
<proteinExistence type="inferred from homology"/>
<dbReference type="GO" id="GO:0005829">
    <property type="term" value="C:cytosol"/>
    <property type="evidence" value="ECO:0007669"/>
    <property type="project" value="TreeGrafter"/>
</dbReference>
<feature type="region of interest" description="Disordered" evidence="5">
    <location>
        <begin position="646"/>
        <end position="667"/>
    </location>
</feature>
<keyword evidence="9" id="KW-1185">Reference proteome</keyword>
<name>A0A9P6FY06_9FUNG</name>
<dbReference type="EMBL" id="JAABOA010000542">
    <property type="protein sequence ID" value="KAF9583950.1"/>
    <property type="molecule type" value="Genomic_DNA"/>
</dbReference>
<accession>A0A9P6FY06</accession>